<evidence type="ECO:0000256" key="2">
    <source>
        <dbReference type="ARBA" id="ARBA00022448"/>
    </source>
</evidence>
<dbReference type="GO" id="GO:0043190">
    <property type="term" value="C:ATP-binding cassette (ABC) transporter complex"/>
    <property type="evidence" value="ECO:0007669"/>
    <property type="project" value="InterPro"/>
</dbReference>
<dbReference type="GO" id="GO:1904680">
    <property type="term" value="F:peptide transmembrane transporter activity"/>
    <property type="evidence" value="ECO:0007669"/>
    <property type="project" value="TreeGrafter"/>
</dbReference>
<dbReference type="PANTHER" id="PTHR30290">
    <property type="entry name" value="PERIPLASMIC BINDING COMPONENT OF ABC TRANSPORTER"/>
    <property type="match status" value="1"/>
</dbReference>
<comment type="caution">
    <text evidence="5">The sequence shown here is derived from an EMBL/GenBank/DDBJ whole genome shotgun (WGS) entry which is preliminary data.</text>
</comment>
<dbReference type="AlphaFoldDB" id="A0A7W4Z1G6"/>
<sequence length="530" mass="57826">MSTERLRSVVGEGFPLSRRGFLGITAVTVAAATGCASTSVASRIEERHRDGILRIAVASAPSNINPLDSGSEVTRWIAEPVVETLYAYDDRQRSVPLLAAGEPEVSADGLTWRIPLRSGITFQNGDELTANDVVATLAHVNDLGSGSEWITYLLGYVQSYGADDAYTVRIELTKPYGLMRSHLTNLPIVHRDYAKRKDAMMGTGPFRLESFTPGQTFKMVAYDGYHGGKPDLTGIEYTVFQDGATRLISLRQGKVDLLTSVPYHNIGSVRANPDLHVDEVEGPNDILSYVAVMREPFSDPWFRKAVAAATDRHGVLSKVFGGAAVIGQGPIGPAEMGWDPDLQPYPDEPDLDHARELLDQATTERRDFTLTIGTNHTSRDMAQVLAAGWAKIGIDVTIQQLAGGPWSNKMLDRSYDMLMNVFQSGFTSGPANYMALAPAQSTSVLSCGFVNQEVDELMDTVWRTSDDEVRAASLRRINEILVEEAVMFPPVYPKIVVARLATVSPLNLDQLRISRVAPQNLSLVPGGTDE</sequence>
<name>A0A7W4Z1G6_9ACTN</name>
<dbReference type="Pfam" id="PF00496">
    <property type="entry name" value="SBP_bac_5"/>
    <property type="match status" value="1"/>
</dbReference>
<dbReference type="Gene3D" id="3.10.105.10">
    <property type="entry name" value="Dipeptide-binding Protein, Domain 3"/>
    <property type="match status" value="1"/>
</dbReference>
<organism evidence="5 6">
    <name type="scientific">Nocardioides soli</name>
    <dbReference type="NCBI Taxonomy" id="1036020"/>
    <lineage>
        <taxon>Bacteria</taxon>
        <taxon>Bacillati</taxon>
        <taxon>Actinomycetota</taxon>
        <taxon>Actinomycetes</taxon>
        <taxon>Propionibacteriales</taxon>
        <taxon>Nocardioidaceae</taxon>
        <taxon>Nocardioides</taxon>
    </lineage>
</organism>
<reference evidence="5 6" key="1">
    <citation type="submission" date="2020-08" db="EMBL/GenBank/DDBJ databases">
        <title>Sequencing the genomes of 1000 actinobacteria strains.</title>
        <authorList>
            <person name="Klenk H.-P."/>
        </authorList>
    </citation>
    <scope>NUCLEOTIDE SEQUENCE [LARGE SCALE GENOMIC DNA]</scope>
    <source>
        <strain evidence="5 6">DSM 105498</strain>
    </source>
</reference>
<dbReference type="InterPro" id="IPR039424">
    <property type="entry name" value="SBP_5"/>
</dbReference>
<evidence type="ECO:0000259" key="4">
    <source>
        <dbReference type="Pfam" id="PF00496"/>
    </source>
</evidence>
<dbReference type="InterPro" id="IPR000914">
    <property type="entry name" value="SBP_5_dom"/>
</dbReference>
<dbReference type="EMBL" id="JACHWR010000001">
    <property type="protein sequence ID" value="MBB3041525.1"/>
    <property type="molecule type" value="Genomic_DNA"/>
</dbReference>
<comment type="similarity">
    <text evidence="1">Belongs to the bacterial solute-binding protein 5 family.</text>
</comment>
<dbReference type="GO" id="GO:0042597">
    <property type="term" value="C:periplasmic space"/>
    <property type="evidence" value="ECO:0007669"/>
    <property type="project" value="UniProtKB-ARBA"/>
</dbReference>
<dbReference type="Proteomes" id="UP000589626">
    <property type="component" value="Unassembled WGS sequence"/>
</dbReference>
<gene>
    <name evidence="5" type="ORF">FHU40_001326</name>
</gene>
<feature type="domain" description="Solute-binding protein family 5" evidence="4">
    <location>
        <begin position="95"/>
        <end position="436"/>
    </location>
</feature>
<dbReference type="PANTHER" id="PTHR30290:SF9">
    <property type="entry name" value="OLIGOPEPTIDE-BINDING PROTEIN APPA"/>
    <property type="match status" value="1"/>
</dbReference>
<proteinExistence type="inferred from homology"/>
<evidence type="ECO:0000313" key="5">
    <source>
        <dbReference type="EMBL" id="MBB3041525.1"/>
    </source>
</evidence>
<dbReference type="PROSITE" id="PS51257">
    <property type="entry name" value="PROKAR_LIPOPROTEIN"/>
    <property type="match status" value="1"/>
</dbReference>
<evidence type="ECO:0000256" key="3">
    <source>
        <dbReference type="ARBA" id="ARBA00022729"/>
    </source>
</evidence>
<dbReference type="PIRSF" id="PIRSF002741">
    <property type="entry name" value="MppA"/>
    <property type="match status" value="1"/>
</dbReference>
<dbReference type="SUPFAM" id="SSF53850">
    <property type="entry name" value="Periplasmic binding protein-like II"/>
    <property type="match status" value="1"/>
</dbReference>
<dbReference type="InterPro" id="IPR006311">
    <property type="entry name" value="TAT_signal"/>
</dbReference>
<accession>A0A7W4Z1G6</accession>
<dbReference type="CDD" id="cd00995">
    <property type="entry name" value="PBP2_NikA_DppA_OppA_like"/>
    <property type="match status" value="1"/>
</dbReference>
<dbReference type="Gene3D" id="3.40.190.10">
    <property type="entry name" value="Periplasmic binding protein-like II"/>
    <property type="match status" value="1"/>
</dbReference>
<keyword evidence="3" id="KW-0732">Signal</keyword>
<dbReference type="InterPro" id="IPR030678">
    <property type="entry name" value="Peptide/Ni-bd"/>
</dbReference>
<dbReference type="RefSeq" id="WP_183591415.1">
    <property type="nucleotide sequence ID" value="NZ_JACHWR010000001.1"/>
</dbReference>
<dbReference type="GO" id="GO:0015833">
    <property type="term" value="P:peptide transport"/>
    <property type="evidence" value="ECO:0007669"/>
    <property type="project" value="TreeGrafter"/>
</dbReference>
<evidence type="ECO:0000313" key="6">
    <source>
        <dbReference type="Proteomes" id="UP000589626"/>
    </source>
</evidence>
<keyword evidence="6" id="KW-1185">Reference proteome</keyword>
<evidence type="ECO:0000256" key="1">
    <source>
        <dbReference type="ARBA" id="ARBA00005695"/>
    </source>
</evidence>
<protein>
    <submittedName>
        <fullName evidence="5">Peptide/nickel transport system substrate-binding protein</fullName>
    </submittedName>
</protein>
<dbReference type="PROSITE" id="PS51318">
    <property type="entry name" value="TAT"/>
    <property type="match status" value="1"/>
</dbReference>
<keyword evidence="2" id="KW-0813">Transport</keyword>